<sequence>MSATFSAINVETRLEIRDLLSRFCHALDRNLPRQWNDIFTPDAVIDAPKLGRFAGRAEIAKIPDMVQEKGGGAWRHFLHNIYIDLADNGRDLLIAAYCTVSDWRTQGNVIRCWDLSARITRRRGLRIVALTLTMVGDERLSPPKATSQTISD</sequence>
<name>A0A975K6S8_9SPHN</name>
<evidence type="ECO:0000313" key="3">
    <source>
        <dbReference type="Proteomes" id="UP000681425"/>
    </source>
</evidence>
<proteinExistence type="predicted"/>
<dbReference type="EMBL" id="CP073910">
    <property type="protein sequence ID" value="QUT05133.1"/>
    <property type="molecule type" value="Genomic_DNA"/>
</dbReference>
<gene>
    <name evidence="2" type="ORF">KFK14_19350</name>
</gene>
<dbReference type="InterPro" id="IPR032710">
    <property type="entry name" value="NTF2-like_dom_sf"/>
</dbReference>
<dbReference type="Pfam" id="PF13577">
    <property type="entry name" value="SnoaL_4"/>
    <property type="match status" value="1"/>
</dbReference>
<reference evidence="2" key="1">
    <citation type="submission" date="2021-04" db="EMBL/GenBank/DDBJ databases">
        <title>Isolation of p-tert-butylphenol degrading bacteria Sphingobium phenoxybenzoativorans Tas13 from active sludge.</title>
        <authorList>
            <person name="Li Y."/>
        </authorList>
    </citation>
    <scope>NUCLEOTIDE SEQUENCE</scope>
    <source>
        <strain evidence="2">Tas13</strain>
    </source>
</reference>
<dbReference type="KEGG" id="spph:KFK14_19350"/>
<dbReference type="SUPFAM" id="SSF54427">
    <property type="entry name" value="NTF2-like"/>
    <property type="match status" value="1"/>
</dbReference>
<dbReference type="RefSeq" id="WP_212608823.1">
    <property type="nucleotide sequence ID" value="NZ_CP073910.1"/>
</dbReference>
<evidence type="ECO:0000259" key="1">
    <source>
        <dbReference type="Pfam" id="PF13577"/>
    </source>
</evidence>
<dbReference type="Proteomes" id="UP000681425">
    <property type="component" value="Chromosome"/>
</dbReference>
<accession>A0A975K6S8</accession>
<dbReference type="InterPro" id="IPR037401">
    <property type="entry name" value="SnoaL-like"/>
</dbReference>
<evidence type="ECO:0000313" key="2">
    <source>
        <dbReference type="EMBL" id="QUT05133.1"/>
    </source>
</evidence>
<keyword evidence="3" id="KW-1185">Reference proteome</keyword>
<protein>
    <submittedName>
        <fullName evidence="2">Nuclear transport factor 2 family protein</fullName>
    </submittedName>
</protein>
<feature type="domain" description="SnoaL-like" evidence="1">
    <location>
        <begin position="10"/>
        <end position="106"/>
    </location>
</feature>
<organism evidence="2 3">
    <name type="scientific">Sphingobium phenoxybenzoativorans</name>
    <dbReference type="NCBI Taxonomy" id="1592790"/>
    <lineage>
        <taxon>Bacteria</taxon>
        <taxon>Pseudomonadati</taxon>
        <taxon>Pseudomonadota</taxon>
        <taxon>Alphaproteobacteria</taxon>
        <taxon>Sphingomonadales</taxon>
        <taxon>Sphingomonadaceae</taxon>
        <taxon>Sphingobium</taxon>
    </lineage>
</organism>
<dbReference type="AlphaFoldDB" id="A0A975K6S8"/>
<dbReference type="Gene3D" id="3.10.450.50">
    <property type="match status" value="1"/>
</dbReference>